<gene>
    <name evidence="3" type="ORF">POM88_053138</name>
</gene>
<sequence>MSTEVSRDRNVEKHIAKQMGCMSGFLKFLDRHQFLSTKRLPAPKNVDVSEKSSEEKFVALPALMKEPEKTKTMTFPIPELYKLTQPRSPEVVSAMPVEMQAKSPLPLHLIDVNEGGKNSWKFSPRLSLDSRATFDAAKGSLYRKEVQTNASDDNSRRSTSVIAKLMGIEAMPNMSSSEPVTKHVELRRSASESRVTREIFQSRLVDNSSDKLKVKQQSHMSSNVIKDNIVDAFEKSYVRSDLTLRGCPKRNFKSPQQRKSFYNAADIFPEPNQKLSIYGDIERRLKMRGIDEPMKDLETLKQILEAMQLKGLLHTKPVAQIRNKHNVGERNYSYSSAPKSPIVLMKPNPRVGYESAPSIQTKSDHRQVVSSVSPRPQRQNIDRKVTSPVRGRSNSLAKTKPLSIQTPKRVNESTGSRRVSPLSSPRRNVADQNRSPRNRRPATHTYAKDKIKNTVAVEDESSSCISESAPSTPSQTDSERCKTEFTEGRRLLNRCDKLLNSIADMNATESQPSPVSVLDSSFYKDDSRSPSPVMKRNISFPVEVEEETGSYDYSCVQSKCEDELDDPDFIYISQIFKAWNYASKEANNRIFVHLEKHHYLKCKHNSKLSMFHRRLIFDTVTEIMERSSHFPPWKSFSTKTWVTSRPSLQQIWLEMQKFREHQSSDDLFEVICGLLKKDLAGDSSNGWRDCPVEKSEAVLNIERLIFKDLVGESIRDLEELSAKSPFLASRRKLVF</sequence>
<evidence type="ECO:0000313" key="3">
    <source>
        <dbReference type="EMBL" id="KAK1352707.1"/>
    </source>
</evidence>
<evidence type="ECO:0000313" key="4">
    <source>
        <dbReference type="Proteomes" id="UP001237642"/>
    </source>
</evidence>
<dbReference type="PANTHER" id="PTHR31680">
    <property type="entry name" value="LONGIFOLIA PROTEIN"/>
    <property type="match status" value="1"/>
</dbReference>
<keyword evidence="4" id="KW-1185">Reference proteome</keyword>
<evidence type="ECO:0000256" key="1">
    <source>
        <dbReference type="SAM" id="MobiDB-lite"/>
    </source>
</evidence>
<feature type="compositionally biased region" description="Low complexity" evidence="1">
    <location>
        <begin position="416"/>
        <end position="427"/>
    </location>
</feature>
<feature type="compositionally biased region" description="Polar residues" evidence="1">
    <location>
        <begin position="368"/>
        <end position="379"/>
    </location>
</feature>
<organism evidence="3 4">
    <name type="scientific">Heracleum sosnowskyi</name>
    <dbReference type="NCBI Taxonomy" id="360622"/>
    <lineage>
        <taxon>Eukaryota</taxon>
        <taxon>Viridiplantae</taxon>
        <taxon>Streptophyta</taxon>
        <taxon>Embryophyta</taxon>
        <taxon>Tracheophyta</taxon>
        <taxon>Spermatophyta</taxon>
        <taxon>Magnoliopsida</taxon>
        <taxon>eudicotyledons</taxon>
        <taxon>Gunneridae</taxon>
        <taxon>Pentapetalae</taxon>
        <taxon>asterids</taxon>
        <taxon>campanulids</taxon>
        <taxon>Apiales</taxon>
        <taxon>Apiaceae</taxon>
        <taxon>Apioideae</taxon>
        <taxon>apioid superclade</taxon>
        <taxon>Tordylieae</taxon>
        <taxon>Tordyliinae</taxon>
        <taxon>Heracleum</taxon>
    </lineage>
</organism>
<reference evidence="3" key="1">
    <citation type="submission" date="2023-02" db="EMBL/GenBank/DDBJ databases">
        <title>Genome of toxic invasive species Heracleum sosnowskyi carries increased number of genes despite the absence of recent whole-genome duplications.</title>
        <authorList>
            <person name="Schelkunov M."/>
            <person name="Shtratnikova V."/>
            <person name="Makarenko M."/>
            <person name="Klepikova A."/>
            <person name="Omelchenko D."/>
            <person name="Novikova G."/>
            <person name="Obukhova E."/>
            <person name="Bogdanov V."/>
            <person name="Penin A."/>
            <person name="Logacheva M."/>
        </authorList>
    </citation>
    <scope>NUCLEOTIDE SEQUENCE</scope>
    <source>
        <strain evidence="3">Hsosn_3</strain>
        <tissue evidence="3">Leaf</tissue>
    </source>
</reference>
<evidence type="ECO:0000259" key="2">
    <source>
        <dbReference type="Pfam" id="PF14309"/>
    </source>
</evidence>
<dbReference type="Proteomes" id="UP001237642">
    <property type="component" value="Unassembled WGS sequence"/>
</dbReference>
<dbReference type="EMBL" id="JAUIZM010000015">
    <property type="protein sequence ID" value="KAK1352707.1"/>
    <property type="molecule type" value="Genomic_DNA"/>
</dbReference>
<comment type="caution">
    <text evidence="3">The sequence shown here is derived from an EMBL/GenBank/DDBJ whole genome shotgun (WGS) entry which is preliminary data.</text>
</comment>
<feature type="region of interest" description="Disordered" evidence="1">
    <location>
        <begin position="330"/>
        <end position="480"/>
    </location>
</feature>
<dbReference type="PANTHER" id="PTHR31680:SF12">
    <property type="entry name" value="OS11G0587300 PROTEIN"/>
    <property type="match status" value="1"/>
</dbReference>
<proteinExistence type="predicted"/>
<dbReference type="InterPro" id="IPR025486">
    <property type="entry name" value="DUF4378"/>
</dbReference>
<dbReference type="AlphaFoldDB" id="A0AAD8GQU2"/>
<dbReference type="InterPro" id="IPR033334">
    <property type="entry name" value="LNG1/2"/>
</dbReference>
<dbReference type="GO" id="GO:0051513">
    <property type="term" value="P:regulation of monopolar cell growth"/>
    <property type="evidence" value="ECO:0007669"/>
    <property type="project" value="InterPro"/>
</dbReference>
<feature type="domain" description="DUF4378" evidence="2">
    <location>
        <begin position="573"/>
        <end position="712"/>
    </location>
</feature>
<protein>
    <submittedName>
        <fullName evidence="3">Protein LONGIFOLIA like</fullName>
    </submittedName>
</protein>
<accession>A0AAD8GQU2</accession>
<reference evidence="3" key="2">
    <citation type="submission" date="2023-05" db="EMBL/GenBank/DDBJ databases">
        <authorList>
            <person name="Schelkunov M.I."/>
        </authorList>
    </citation>
    <scope>NUCLEOTIDE SEQUENCE</scope>
    <source>
        <strain evidence="3">Hsosn_3</strain>
        <tissue evidence="3">Leaf</tissue>
    </source>
</reference>
<feature type="compositionally biased region" description="Polar residues" evidence="1">
    <location>
        <begin position="392"/>
        <end position="414"/>
    </location>
</feature>
<feature type="compositionally biased region" description="Low complexity" evidence="1">
    <location>
        <begin position="462"/>
        <end position="474"/>
    </location>
</feature>
<dbReference type="Pfam" id="PF14309">
    <property type="entry name" value="DUF4378"/>
    <property type="match status" value="1"/>
</dbReference>
<name>A0AAD8GQU2_9APIA</name>